<evidence type="ECO:0000256" key="2">
    <source>
        <dbReference type="ARBA" id="ARBA00022692"/>
    </source>
</evidence>
<evidence type="ECO:0000313" key="8">
    <source>
        <dbReference type="EMBL" id="GIG09865.1"/>
    </source>
</evidence>
<feature type="transmembrane region" description="Helical" evidence="6">
    <location>
        <begin position="49"/>
        <end position="67"/>
    </location>
</feature>
<gene>
    <name evidence="8" type="ORF">Cco03nite_65650</name>
</gene>
<name>A0A8J3L8F0_9ACTN</name>
<dbReference type="GO" id="GO:0016020">
    <property type="term" value="C:membrane"/>
    <property type="evidence" value="ECO:0007669"/>
    <property type="project" value="UniProtKB-SubCell"/>
</dbReference>
<dbReference type="Proteomes" id="UP000630887">
    <property type="component" value="Unassembled WGS sequence"/>
</dbReference>
<evidence type="ECO:0000256" key="4">
    <source>
        <dbReference type="ARBA" id="ARBA00023136"/>
    </source>
</evidence>
<dbReference type="EMBL" id="BONI01000074">
    <property type="protein sequence ID" value="GIG09865.1"/>
    <property type="molecule type" value="Genomic_DNA"/>
</dbReference>
<dbReference type="AlphaFoldDB" id="A0A8J3L8F0"/>
<feature type="transmembrane region" description="Helical" evidence="6">
    <location>
        <begin position="148"/>
        <end position="168"/>
    </location>
</feature>
<comment type="subcellular location">
    <subcellularLocation>
        <location evidence="1">Membrane</location>
        <topology evidence="1">Multi-pass membrane protein</topology>
    </subcellularLocation>
</comment>
<evidence type="ECO:0000256" key="1">
    <source>
        <dbReference type="ARBA" id="ARBA00004141"/>
    </source>
</evidence>
<feature type="compositionally biased region" description="Basic and acidic residues" evidence="5">
    <location>
        <begin position="354"/>
        <end position="373"/>
    </location>
</feature>
<evidence type="ECO:0000256" key="6">
    <source>
        <dbReference type="SAM" id="Phobius"/>
    </source>
</evidence>
<reference evidence="8 9" key="1">
    <citation type="submission" date="2021-01" db="EMBL/GenBank/DDBJ databases">
        <title>Whole genome shotgun sequence of Catellatospora coxensis NBRC 107359.</title>
        <authorList>
            <person name="Komaki H."/>
            <person name="Tamura T."/>
        </authorList>
    </citation>
    <scope>NUCLEOTIDE SEQUENCE [LARGE SCALE GENOMIC DNA]</scope>
    <source>
        <strain evidence="8 9">NBRC 107359</strain>
    </source>
</reference>
<accession>A0A8J3L8F0</accession>
<keyword evidence="4 6" id="KW-0472">Membrane</keyword>
<feature type="domain" description="Integral membrane bound transporter" evidence="7">
    <location>
        <begin position="38"/>
        <end position="161"/>
    </location>
</feature>
<evidence type="ECO:0000256" key="5">
    <source>
        <dbReference type="SAM" id="MobiDB-lite"/>
    </source>
</evidence>
<feature type="transmembrane region" description="Helical" evidence="6">
    <location>
        <begin position="21"/>
        <end position="43"/>
    </location>
</feature>
<evidence type="ECO:0000256" key="3">
    <source>
        <dbReference type="ARBA" id="ARBA00022989"/>
    </source>
</evidence>
<organism evidence="8 9">
    <name type="scientific">Catellatospora coxensis</name>
    <dbReference type="NCBI Taxonomy" id="310354"/>
    <lineage>
        <taxon>Bacteria</taxon>
        <taxon>Bacillati</taxon>
        <taxon>Actinomycetota</taxon>
        <taxon>Actinomycetes</taxon>
        <taxon>Micromonosporales</taxon>
        <taxon>Micromonosporaceae</taxon>
        <taxon>Catellatospora</taxon>
    </lineage>
</organism>
<comment type="caution">
    <text evidence="8">The sequence shown here is derived from an EMBL/GenBank/DDBJ whole genome shotgun (WGS) entry which is preliminary data.</text>
</comment>
<keyword evidence="3 6" id="KW-1133">Transmembrane helix</keyword>
<dbReference type="Pfam" id="PF13515">
    <property type="entry name" value="FUSC_2"/>
    <property type="match status" value="1"/>
</dbReference>
<proteinExistence type="predicted"/>
<feature type="transmembrane region" description="Helical" evidence="6">
    <location>
        <begin position="106"/>
        <end position="136"/>
    </location>
</feature>
<evidence type="ECO:0000313" key="9">
    <source>
        <dbReference type="Proteomes" id="UP000630887"/>
    </source>
</evidence>
<keyword evidence="9" id="KW-1185">Reference proteome</keyword>
<protein>
    <recommendedName>
        <fullName evidence="7">Integral membrane bound transporter domain-containing protein</fullName>
    </recommendedName>
</protein>
<keyword evidence="2 6" id="KW-0812">Transmembrane</keyword>
<sequence>MVDAAELGRRTRITLRDRVRRVRGSLILSVQAAVAAGLAWYVAHNLLGHYQPFFAPIAAVVTLAISVGQRMRRAAEIVAGNAVGILLGELLILVIGRGAWQVSLVVLLAINLAIFIGGSASLVTQAASSGILVATLLPITSDYYLSRFVDAVVGGGIALLVMALLLPLNPLTEVKRAVGPLMDSLADGLHHAADALAHGDAAAAQDALDRMREAESHLRAFGESLKASKELATIAPLHWGKHGLLQAYIEAADHLARSLRNSRVLVRRIVSMIRDRETVPAALVEAVHALAQSVSSLRRELADAVEPEQAAQAAVRAVREAREAHQAGLEFSGEVVFAQVRSTATDLLRAAGMSREDAERQVRRAVGRIDHPGTSRSAGGSPEKSG</sequence>
<feature type="region of interest" description="Disordered" evidence="5">
    <location>
        <begin position="352"/>
        <end position="386"/>
    </location>
</feature>
<dbReference type="InterPro" id="IPR049453">
    <property type="entry name" value="Memb_transporter_dom"/>
</dbReference>
<feature type="transmembrane region" description="Helical" evidence="6">
    <location>
        <begin position="79"/>
        <end position="100"/>
    </location>
</feature>
<evidence type="ECO:0000259" key="7">
    <source>
        <dbReference type="Pfam" id="PF13515"/>
    </source>
</evidence>